<evidence type="ECO:0008006" key="3">
    <source>
        <dbReference type="Google" id="ProtNLM"/>
    </source>
</evidence>
<name>A0A1V4AVC4_9BACT</name>
<dbReference type="NCBIfam" id="TIGR03831">
    <property type="entry name" value="YgiT_finger"/>
    <property type="match status" value="1"/>
</dbReference>
<dbReference type="Proteomes" id="UP000189681">
    <property type="component" value="Unassembled WGS sequence"/>
</dbReference>
<protein>
    <recommendedName>
        <fullName evidence="3">YgiT-type zinc finger domain-containing protein</fullName>
    </recommendedName>
</protein>
<dbReference type="InterPro" id="IPR022453">
    <property type="entry name" value="Znf_MqsA-type"/>
</dbReference>
<reference evidence="1 2" key="1">
    <citation type="journal article" date="2017" name="Water Res.">
        <title>Discovery and metagenomic analysis of an anammox bacterial enrichment related to Candidatus "Brocadia caroliniensis" in a full-scale glycerol-fed nitritation-denitritation separate centrate treatment process.</title>
        <authorList>
            <person name="Park H."/>
            <person name="Brotto A.C."/>
            <person name="van Loosdrecht M.C."/>
            <person name="Chandran K."/>
        </authorList>
    </citation>
    <scope>NUCLEOTIDE SEQUENCE [LARGE SCALE GENOMIC DNA]</scope>
    <source>
        <strain evidence="1">26THWARD</strain>
    </source>
</reference>
<dbReference type="Gene3D" id="3.10.20.860">
    <property type="match status" value="1"/>
</dbReference>
<proteinExistence type="predicted"/>
<dbReference type="EMBL" id="AYTS01000045">
    <property type="protein sequence ID" value="OOP57065.1"/>
    <property type="molecule type" value="Genomic_DNA"/>
</dbReference>
<evidence type="ECO:0000313" key="2">
    <source>
        <dbReference type="Proteomes" id="UP000189681"/>
    </source>
</evidence>
<dbReference type="Pfam" id="PF15731">
    <property type="entry name" value="MqsA_antitoxin"/>
    <property type="match status" value="1"/>
</dbReference>
<gene>
    <name evidence="1" type="ORF">AYP45_05425</name>
</gene>
<evidence type="ECO:0000313" key="1">
    <source>
        <dbReference type="EMBL" id="OOP57065.1"/>
    </source>
</evidence>
<dbReference type="AlphaFoldDB" id="A0A1V4AVC4"/>
<accession>A0A1V4AVC4</accession>
<sequence>MKCIYCKGEMVRKTAPFHIDRKGYHLLFDAIPAGVCGQCGEAYFEEAEVDAIQEVLRKIDKETEKLVVAN</sequence>
<dbReference type="InterPro" id="IPR032758">
    <property type="entry name" value="MqsA/HigA-2"/>
</dbReference>
<organism evidence="1 2">
    <name type="scientific">Candidatus Brocadia carolinensis</name>
    <dbReference type="NCBI Taxonomy" id="1004156"/>
    <lineage>
        <taxon>Bacteria</taxon>
        <taxon>Pseudomonadati</taxon>
        <taxon>Planctomycetota</taxon>
        <taxon>Candidatus Brocadiia</taxon>
        <taxon>Candidatus Brocadiales</taxon>
        <taxon>Candidatus Brocadiaceae</taxon>
        <taxon>Candidatus Brocadia</taxon>
    </lineage>
</organism>
<comment type="caution">
    <text evidence="1">The sequence shown here is derived from an EMBL/GenBank/DDBJ whole genome shotgun (WGS) entry which is preliminary data.</text>
</comment>